<dbReference type="Proteomes" id="UP001630127">
    <property type="component" value="Unassembled WGS sequence"/>
</dbReference>
<dbReference type="CDD" id="cd00609">
    <property type="entry name" value="AAT_like"/>
    <property type="match status" value="1"/>
</dbReference>
<proteinExistence type="inferred from homology"/>
<dbReference type="EMBL" id="JBJUIK010000015">
    <property type="protein sequence ID" value="KAL3501151.1"/>
    <property type="molecule type" value="Genomic_DNA"/>
</dbReference>
<name>A0ABD2Y2A0_9GENT</name>
<keyword evidence="4" id="KW-0663">Pyridoxal phosphate</keyword>
<comment type="similarity">
    <text evidence="2">Belongs to the alliinase family.</text>
</comment>
<comment type="cofactor">
    <cofactor evidence="1">
        <name>pyridoxal 5'-phosphate</name>
        <dbReference type="ChEBI" id="CHEBI:597326"/>
    </cofactor>
</comment>
<gene>
    <name evidence="7" type="ORF">ACH5RR_035600</name>
</gene>
<dbReference type="PANTHER" id="PTHR43795:SF15">
    <property type="entry name" value="TRYPTOPHAN AMINOTRANSFERASE-RELATED PROTEIN 1"/>
    <property type="match status" value="1"/>
</dbReference>
<dbReference type="SUPFAM" id="SSF53383">
    <property type="entry name" value="PLP-dependent transferases"/>
    <property type="match status" value="1"/>
</dbReference>
<organism evidence="7 8">
    <name type="scientific">Cinchona calisaya</name>
    <dbReference type="NCBI Taxonomy" id="153742"/>
    <lineage>
        <taxon>Eukaryota</taxon>
        <taxon>Viridiplantae</taxon>
        <taxon>Streptophyta</taxon>
        <taxon>Embryophyta</taxon>
        <taxon>Tracheophyta</taxon>
        <taxon>Spermatophyta</taxon>
        <taxon>Magnoliopsida</taxon>
        <taxon>eudicotyledons</taxon>
        <taxon>Gunneridae</taxon>
        <taxon>Pentapetalae</taxon>
        <taxon>asterids</taxon>
        <taxon>lamiids</taxon>
        <taxon>Gentianales</taxon>
        <taxon>Rubiaceae</taxon>
        <taxon>Cinchonoideae</taxon>
        <taxon>Cinchoneae</taxon>
        <taxon>Cinchona</taxon>
    </lineage>
</organism>
<keyword evidence="3" id="KW-0808">Transferase</keyword>
<reference evidence="7 8" key="1">
    <citation type="submission" date="2024-11" db="EMBL/GenBank/DDBJ databases">
        <title>A near-complete genome assembly of Cinchona calisaya.</title>
        <authorList>
            <person name="Lian D.C."/>
            <person name="Zhao X.W."/>
            <person name="Wei L."/>
        </authorList>
    </citation>
    <scope>NUCLEOTIDE SEQUENCE [LARGE SCALE GENOMIC DNA]</scope>
    <source>
        <tissue evidence="7">Nenye</tissue>
    </source>
</reference>
<dbReference type="Gene3D" id="3.90.1150.10">
    <property type="entry name" value="Aspartate Aminotransferase, domain 1"/>
    <property type="match status" value="1"/>
</dbReference>
<feature type="compositionally biased region" description="Polar residues" evidence="5">
    <location>
        <begin position="10"/>
        <end position="25"/>
    </location>
</feature>
<dbReference type="InterPro" id="IPR050478">
    <property type="entry name" value="Ethylene_sulfur-biosynth"/>
</dbReference>
<dbReference type="InterPro" id="IPR037029">
    <property type="entry name" value="Alliinase_N_sf"/>
</dbReference>
<evidence type="ECO:0000256" key="3">
    <source>
        <dbReference type="ARBA" id="ARBA00022576"/>
    </source>
</evidence>
<dbReference type="GO" id="GO:0008483">
    <property type="term" value="F:transaminase activity"/>
    <property type="evidence" value="ECO:0007669"/>
    <property type="project" value="UniProtKB-KW"/>
</dbReference>
<dbReference type="InterPro" id="IPR006948">
    <property type="entry name" value="Alliinase_C"/>
</dbReference>
<sequence>MMNGKKQDQTGENGTNPNPPSSETVINLDHGDPTAFETYWRKVGERSAITITGDQSLSYFSNLKSLCWFLEPKLEEEIRRLHEVVGNAKVDDHYIIVGAGSSQLIQAALYAVSPFDHPEPISVVSAAPYYSSYQEVADLMKSGLYKWGGDANSFEKDGPYIEMVTSPNNPSGEMREQVVNRPQGKTIYDLAYYWPQYTPITSKLDHDIMLFTLSKCTGHAGSRIGWALVRDKDVARKMVNFLVISTIGVSKESQLRAAKILGIISDSCQDHDKSSELENFFEYGQHLMAKRWEKLREVVESNELFSLPNYPSKYCLFTKHVAEAHPAFAWMSCNSDVEDCEIVLRGQKILARGGRRFGSDTKYVRVSMLSREQEFNLFLQRLSAIQGNFTREN</sequence>
<comment type="caution">
    <text evidence="7">The sequence shown here is derived from an EMBL/GenBank/DDBJ whole genome shotgun (WGS) entry which is preliminary data.</text>
</comment>
<evidence type="ECO:0000313" key="8">
    <source>
        <dbReference type="Proteomes" id="UP001630127"/>
    </source>
</evidence>
<evidence type="ECO:0000256" key="4">
    <source>
        <dbReference type="ARBA" id="ARBA00022898"/>
    </source>
</evidence>
<dbReference type="InterPro" id="IPR015424">
    <property type="entry name" value="PyrdxlP-dep_Trfase"/>
</dbReference>
<keyword evidence="3" id="KW-0032">Aminotransferase</keyword>
<feature type="domain" description="Alliinase C-terminal" evidence="6">
    <location>
        <begin position="26"/>
        <end position="385"/>
    </location>
</feature>
<accession>A0ABD2Y2A0</accession>
<dbReference type="Pfam" id="PF04864">
    <property type="entry name" value="Alliinase_C"/>
    <property type="match status" value="1"/>
</dbReference>
<dbReference type="PANTHER" id="PTHR43795">
    <property type="entry name" value="BIFUNCTIONAL ASPARTATE AMINOTRANSFERASE AND GLUTAMATE/ASPARTATE-PREPHENATE AMINOTRANSFERASE-RELATED"/>
    <property type="match status" value="1"/>
</dbReference>
<dbReference type="InterPro" id="IPR015421">
    <property type="entry name" value="PyrdxlP-dep_Trfase_major"/>
</dbReference>
<dbReference type="Gene3D" id="3.40.640.10">
    <property type="entry name" value="Type I PLP-dependent aspartate aminotransferase-like (Major domain)"/>
    <property type="match status" value="1"/>
</dbReference>
<evidence type="ECO:0000256" key="2">
    <source>
        <dbReference type="ARBA" id="ARBA00006312"/>
    </source>
</evidence>
<evidence type="ECO:0000256" key="1">
    <source>
        <dbReference type="ARBA" id="ARBA00001933"/>
    </source>
</evidence>
<dbReference type="InterPro" id="IPR015422">
    <property type="entry name" value="PyrdxlP-dep_Trfase_small"/>
</dbReference>
<keyword evidence="8" id="KW-1185">Reference proteome</keyword>
<evidence type="ECO:0000259" key="6">
    <source>
        <dbReference type="Pfam" id="PF04864"/>
    </source>
</evidence>
<protein>
    <recommendedName>
        <fullName evidence="6">Alliinase C-terminal domain-containing protein</fullName>
    </recommendedName>
</protein>
<dbReference type="AlphaFoldDB" id="A0ABD2Y2A0"/>
<feature type="region of interest" description="Disordered" evidence="5">
    <location>
        <begin position="1"/>
        <end position="30"/>
    </location>
</feature>
<evidence type="ECO:0000256" key="5">
    <source>
        <dbReference type="SAM" id="MobiDB-lite"/>
    </source>
</evidence>
<dbReference type="Gene3D" id="2.10.25.30">
    <property type="entry name" value="EGF-like, alliinase"/>
    <property type="match status" value="1"/>
</dbReference>
<evidence type="ECO:0000313" key="7">
    <source>
        <dbReference type="EMBL" id="KAL3501151.1"/>
    </source>
</evidence>